<evidence type="ECO:0000313" key="1">
    <source>
        <dbReference type="EMBL" id="CAK9102755.1"/>
    </source>
</evidence>
<protein>
    <submittedName>
        <fullName evidence="1">Uncharacterized protein</fullName>
    </submittedName>
</protein>
<evidence type="ECO:0000313" key="2">
    <source>
        <dbReference type="Proteomes" id="UP001642484"/>
    </source>
</evidence>
<comment type="caution">
    <text evidence="1">The sequence shown here is derived from an EMBL/GenBank/DDBJ whole genome shotgun (WGS) entry which is preliminary data.</text>
</comment>
<proteinExistence type="predicted"/>
<keyword evidence="2" id="KW-1185">Reference proteome</keyword>
<gene>
    <name evidence="1" type="ORF">CCMP2556_LOCUS48329</name>
</gene>
<accession>A0ABP0RRK1</accession>
<reference evidence="1 2" key="1">
    <citation type="submission" date="2024-02" db="EMBL/GenBank/DDBJ databases">
        <authorList>
            <person name="Chen Y."/>
            <person name="Shah S."/>
            <person name="Dougan E. K."/>
            <person name="Thang M."/>
            <person name="Chan C."/>
        </authorList>
    </citation>
    <scope>NUCLEOTIDE SEQUENCE [LARGE SCALE GENOMIC DNA]</scope>
</reference>
<organism evidence="1 2">
    <name type="scientific">Durusdinium trenchii</name>
    <dbReference type="NCBI Taxonomy" id="1381693"/>
    <lineage>
        <taxon>Eukaryota</taxon>
        <taxon>Sar</taxon>
        <taxon>Alveolata</taxon>
        <taxon>Dinophyceae</taxon>
        <taxon>Suessiales</taxon>
        <taxon>Symbiodiniaceae</taxon>
        <taxon>Durusdinium</taxon>
    </lineage>
</organism>
<sequence>MECWEFLTDAWLSSLVGQQLNIEHFDVLEAEGNSSSTLVKVQCKTDTLMLKVTRQVAADALAALVDREALFYQTAWQQLHDFGVGLLDLRGVEIRPDMSVIVLEFVKDGWRTGSNSGLVSLGMTWTCLSRAKRS</sequence>
<dbReference type="EMBL" id="CAXAMN010026406">
    <property type="protein sequence ID" value="CAK9102755.1"/>
    <property type="molecule type" value="Genomic_DNA"/>
</dbReference>
<dbReference type="Proteomes" id="UP001642484">
    <property type="component" value="Unassembled WGS sequence"/>
</dbReference>
<name>A0ABP0RRK1_9DINO</name>